<keyword evidence="3" id="KW-0347">Helicase</keyword>
<feature type="domain" description="Helicase/UvrB N-terminal" evidence="2">
    <location>
        <begin position="107"/>
        <end position="289"/>
    </location>
</feature>
<evidence type="ECO:0000313" key="3">
    <source>
        <dbReference type="EMBL" id="MDT7828859.1"/>
    </source>
</evidence>
<sequence>MAGTIDKLIINSPHQVPQKHWYYDRENRNFYIKEGRRPAGYVMATPNSKAFDDPGIFVEIDTVNQIRPRVKAWREAGYVGVTGITKRLLEHWQDPEERKDRRFFFCQMEAIETLIWLTEAPAAEKVGIDIRGDGGAIERWCSKMATGSGKTIIMSMIIAWNFLNKVTSPTDPRFSKYALVVAPGLTVKSRLRVLLPTNDDNYYEEFNIVPAALMDKLRQGKIIIHNWHALAWDSQDKIDAKVEKGYLRSVDKRQRMEISGEAYVRNILGEMSNARNIIVLNDEAHHAWRLNPEATGKYKRTGSDKDSAEEATIWVGGLDKIHEQRGILKCFDLSATPFTPSGKKAAEEALFTWIVSDFGLNDAIESGLVKTPRVVVRDDSERTKELKSRLYHIYADDEVKDDINRKADETEPLPDLLINAYTLLGLDWEETKNEWEAAGHSVPPVMITVANRTETSSRIKYAFDHNQVHIPELCVPEKTLQIDSRVLESAESESEAIELDIETDDDDEDTTAPKLTKKQQAELLRLTVDTVGKEGEPGEQVQNVISVGMLSEGWDAKTVTHIMGLRAFSSQLLCEQVVGRGLRRVSYDVGEDGLFEAEYVNIFGVPFTFLPHEGGDGPPPPPPTPKTKIEPTKEKAQHEITWPNVLRIDHVYRPKLTIDLSKVKTLEIDPYESITEAELAAIISGKANPKITAAIGLNKIAEDTRIQTIVFKIASTIYNSEKRPDWKGSKEIFLAQVVRIVEQFIVSEKIQIKNDLFHQDNTKRRILIILNMNKIVQHIWSEIRAVNTEKLTPIFDKERPIRSTTDVRTWYTSKPCEWTKKSHISHSVYDSGWEANEAYFFDKSDLVESFVKNDHLGFTILYNHKGVIRKFYPDFILRLANGDYMVLETKGFDSQQNQTKREYLDEWIKAVNNQGGFGEWHWDVSFHPSDIEGLLKKCMEKELV</sequence>
<evidence type="ECO:0000256" key="1">
    <source>
        <dbReference type="SAM" id="MobiDB-lite"/>
    </source>
</evidence>
<dbReference type="EMBL" id="JAVTTP010000001">
    <property type="protein sequence ID" value="MDT7828859.1"/>
    <property type="molecule type" value="Genomic_DNA"/>
</dbReference>
<keyword evidence="4" id="KW-1185">Reference proteome</keyword>
<accession>A0ABU3L558</accession>
<dbReference type="InterPro" id="IPR050742">
    <property type="entry name" value="Helicase_Restrict-Modif_Enz"/>
</dbReference>
<dbReference type="Pfam" id="PF04851">
    <property type="entry name" value="ResIII"/>
    <property type="match status" value="1"/>
</dbReference>
<feature type="region of interest" description="Disordered" evidence="1">
    <location>
        <begin position="493"/>
        <end position="513"/>
    </location>
</feature>
<feature type="region of interest" description="Disordered" evidence="1">
    <location>
        <begin position="612"/>
        <end position="634"/>
    </location>
</feature>
<protein>
    <submittedName>
        <fullName evidence="3">DEAD/DEAH box helicase family protein</fullName>
    </submittedName>
</protein>
<feature type="compositionally biased region" description="Acidic residues" evidence="1">
    <location>
        <begin position="493"/>
        <end position="510"/>
    </location>
</feature>
<dbReference type="InterPro" id="IPR027417">
    <property type="entry name" value="P-loop_NTPase"/>
</dbReference>
<gene>
    <name evidence="3" type="ORF">RQM65_09310</name>
</gene>
<dbReference type="NCBIfam" id="NF046055">
    <property type="entry name" value="restr_BPTD_3080"/>
    <property type="match status" value="1"/>
</dbReference>
<comment type="caution">
    <text evidence="3">The sequence shown here is derived from an EMBL/GenBank/DDBJ whole genome shotgun (WGS) entry which is preliminary data.</text>
</comment>
<dbReference type="SUPFAM" id="SSF52540">
    <property type="entry name" value="P-loop containing nucleoside triphosphate hydrolases"/>
    <property type="match status" value="1"/>
</dbReference>
<dbReference type="RefSeq" id="WP_314014422.1">
    <property type="nucleotide sequence ID" value="NZ_JAVTTP010000001.1"/>
</dbReference>
<dbReference type="Gene3D" id="3.40.50.300">
    <property type="entry name" value="P-loop containing nucleotide triphosphate hydrolases"/>
    <property type="match status" value="1"/>
</dbReference>
<dbReference type="PANTHER" id="PTHR47396">
    <property type="entry name" value="TYPE I RESTRICTION ENZYME ECOKI R PROTEIN"/>
    <property type="match status" value="1"/>
</dbReference>
<dbReference type="Proteomes" id="UP001250656">
    <property type="component" value="Unassembled WGS sequence"/>
</dbReference>
<dbReference type="GO" id="GO:0004386">
    <property type="term" value="F:helicase activity"/>
    <property type="evidence" value="ECO:0007669"/>
    <property type="project" value="UniProtKB-KW"/>
</dbReference>
<reference evidence="3 4" key="1">
    <citation type="submission" date="2023-09" db="EMBL/GenBank/DDBJ databases">
        <title>Novel taxa isolated from Blanes Bay.</title>
        <authorList>
            <person name="Rey-Velasco X."/>
            <person name="Lucena T."/>
        </authorList>
    </citation>
    <scope>NUCLEOTIDE SEQUENCE [LARGE SCALE GENOMIC DNA]</scope>
    <source>
        <strain evidence="3 4">S334</strain>
    </source>
</reference>
<evidence type="ECO:0000259" key="2">
    <source>
        <dbReference type="Pfam" id="PF04851"/>
    </source>
</evidence>
<keyword evidence="3" id="KW-0547">Nucleotide-binding</keyword>
<evidence type="ECO:0000313" key="4">
    <source>
        <dbReference type="Proteomes" id="UP001250656"/>
    </source>
</evidence>
<proteinExistence type="predicted"/>
<name>A0ABU3L558_9FLAO</name>
<organism evidence="3 4">
    <name type="scientific">Pricia mediterranea</name>
    <dbReference type="NCBI Taxonomy" id="3076079"/>
    <lineage>
        <taxon>Bacteria</taxon>
        <taxon>Pseudomonadati</taxon>
        <taxon>Bacteroidota</taxon>
        <taxon>Flavobacteriia</taxon>
        <taxon>Flavobacteriales</taxon>
        <taxon>Flavobacteriaceae</taxon>
        <taxon>Pricia</taxon>
    </lineage>
</organism>
<keyword evidence="3" id="KW-0378">Hydrolase</keyword>
<dbReference type="PANTHER" id="PTHR47396:SF1">
    <property type="entry name" value="ATP-DEPENDENT HELICASE IRC3-RELATED"/>
    <property type="match status" value="1"/>
</dbReference>
<dbReference type="InterPro" id="IPR006935">
    <property type="entry name" value="Helicase/UvrB_N"/>
</dbReference>
<keyword evidence="3" id="KW-0067">ATP-binding</keyword>